<dbReference type="Proteomes" id="UP000319783">
    <property type="component" value="Unassembled WGS sequence"/>
</dbReference>
<sequence length="316" mass="36709">MTGDNRNHILKEPERIKSAVALHQSAAPVRYCGRDFTMEEMKIISEIVRTKGLCRTAISVKICERFEWRKADGKLKDMSCRVALLRMERDGWFSLPPSLNRNGNGDGKPYKHSNMLNDNQPLLNLSAGEIGDISLDIVKTPVESRIWNEMIHRWHYLGYKRLVGAQLRYQINSRYGVLGALGFGASAWNVQAREDFIGWSRQIREQNLNLIVNNCRFLILPWIKSRNLASRVLGLVAKKLPNDWEDRYKYRPVMLETFVEKKRFRGTCYKAANWIYLGETKGRGKLGDYSKLYENVKLIMVYPLCREFRSVLQQSQ</sequence>
<gene>
    <name evidence="1" type="ORF">JETT_3932</name>
</gene>
<reference evidence="1 2" key="1">
    <citation type="submission" date="2019-04" db="EMBL/GenBank/DDBJ databases">
        <title>Genome of a novel bacterium Candidatus Jettenia ecosi reconstructed from metagenome of an anammox bioreactor.</title>
        <authorList>
            <person name="Mardanov A.V."/>
            <person name="Beletsky A.V."/>
            <person name="Ravin N.V."/>
            <person name="Botchkova E.A."/>
            <person name="Litti Y.V."/>
            <person name="Nozhevnikova A.N."/>
        </authorList>
    </citation>
    <scope>NUCLEOTIDE SEQUENCE [LARGE SCALE GENOMIC DNA]</scope>
    <source>
        <strain evidence="1">J2</strain>
    </source>
</reference>
<dbReference type="AlphaFoldDB" id="A0A533Q5J2"/>
<organism evidence="1 2">
    <name type="scientific">Candidatus Jettenia ecosi</name>
    <dbReference type="NCBI Taxonomy" id="2494326"/>
    <lineage>
        <taxon>Bacteria</taxon>
        <taxon>Pseudomonadati</taxon>
        <taxon>Planctomycetota</taxon>
        <taxon>Candidatus Brocadiia</taxon>
        <taxon>Candidatus Brocadiales</taxon>
        <taxon>Candidatus Brocadiaceae</taxon>
        <taxon>Candidatus Jettenia</taxon>
    </lineage>
</organism>
<dbReference type="EMBL" id="SULG01000199">
    <property type="protein sequence ID" value="TLD39808.1"/>
    <property type="molecule type" value="Genomic_DNA"/>
</dbReference>
<dbReference type="InterPro" id="IPR025639">
    <property type="entry name" value="DruA"/>
</dbReference>
<protein>
    <submittedName>
        <fullName evidence="1">Uncharacterized protein</fullName>
    </submittedName>
</protein>
<evidence type="ECO:0000313" key="2">
    <source>
        <dbReference type="Proteomes" id="UP000319783"/>
    </source>
</evidence>
<dbReference type="Pfam" id="PF14236">
    <property type="entry name" value="DruA"/>
    <property type="match status" value="1"/>
</dbReference>
<comment type="caution">
    <text evidence="1">The sequence shown here is derived from an EMBL/GenBank/DDBJ whole genome shotgun (WGS) entry which is preliminary data.</text>
</comment>
<proteinExistence type="predicted"/>
<accession>A0A533Q5J2</accession>
<evidence type="ECO:0000313" key="1">
    <source>
        <dbReference type="EMBL" id="TLD39808.1"/>
    </source>
</evidence>
<name>A0A533Q5J2_9BACT</name>